<organism evidence="2 3">
    <name type="scientific">Flagellimonas nanhaiensis</name>
    <dbReference type="NCBI Taxonomy" id="2292706"/>
    <lineage>
        <taxon>Bacteria</taxon>
        <taxon>Pseudomonadati</taxon>
        <taxon>Bacteroidota</taxon>
        <taxon>Flavobacteriia</taxon>
        <taxon>Flavobacteriales</taxon>
        <taxon>Flavobacteriaceae</taxon>
        <taxon>Flagellimonas</taxon>
    </lineage>
</organism>
<dbReference type="Pfam" id="PF00581">
    <property type="entry name" value="Rhodanese"/>
    <property type="match status" value="1"/>
</dbReference>
<evidence type="ECO:0000259" key="1">
    <source>
        <dbReference type="PROSITE" id="PS50206"/>
    </source>
</evidence>
<evidence type="ECO:0000313" key="3">
    <source>
        <dbReference type="Proteomes" id="UP000261828"/>
    </source>
</evidence>
<dbReference type="Proteomes" id="UP000261828">
    <property type="component" value="Unassembled WGS sequence"/>
</dbReference>
<keyword evidence="3" id="KW-1185">Reference proteome</keyword>
<name>A0A371JRC9_9FLAO</name>
<sequence length="126" mass="14240">MSNLIKLFFLAAGVLWISSCRPQNEGTIVKIDKATVEVEVIGKDVQWVDVRTPGEYKDGYIDDAVNFDIKGADFMEQINTLDKEKPVYLYCRRGTRSNNAAEILKSKGFSKIFDYSGGYDDWVANN</sequence>
<dbReference type="PANTHER" id="PTHR43031:SF1">
    <property type="entry name" value="PYRIDINE NUCLEOTIDE-DISULPHIDE OXIDOREDUCTASE"/>
    <property type="match status" value="1"/>
</dbReference>
<reference evidence="2 3" key="1">
    <citation type="submission" date="2018-08" db="EMBL/GenBank/DDBJ databases">
        <title>Muricauda nanhaiensis sp. nov., isolated from seawater of the South China Sea.</title>
        <authorList>
            <person name="Dang Y."/>
        </authorList>
    </citation>
    <scope>NUCLEOTIDE SEQUENCE [LARGE SCALE GENOMIC DNA]</scope>
    <source>
        <strain evidence="2 3">SM1704</strain>
    </source>
</reference>
<comment type="caution">
    <text evidence="2">The sequence shown here is derived from an EMBL/GenBank/DDBJ whole genome shotgun (WGS) entry which is preliminary data.</text>
</comment>
<dbReference type="EMBL" id="QTJX01000002">
    <property type="protein sequence ID" value="RDY60068.1"/>
    <property type="molecule type" value="Genomic_DNA"/>
</dbReference>
<feature type="domain" description="Rhodanese" evidence="1">
    <location>
        <begin position="41"/>
        <end position="124"/>
    </location>
</feature>
<dbReference type="AlphaFoldDB" id="A0A371JRC9"/>
<dbReference type="PROSITE" id="PS50206">
    <property type="entry name" value="RHODANESE_3"/>
    <property type="match status" value="1"/>
</dbReference>
<dbReference type="Gene3D" id="3.40.250.10">
    <property type="entry name" value="Rhodanese-like domain"/>
    <property type="match status" value="1"/>
</dbReference>
<gene>
    <name evidence="2" type="ORF">DX873_12075</name>
</gene>
<dbReference type="InterPro" id="IPR001763">
    <property type="entry name" value="Rhodanese-like_dom"/>
</dbReference>
<dbReference type="CDD" id="cd00158">
    <property type="entry name" value="RHOD"/>
    <property type="match status" value="1"/>
</dbReference>
<dbReference type="SUPFAM" id="SSF52821">
    <property type="entry name" value="Rhodanese/Cell cycle control phosphatase"/>
    <property type="match status" value="1"/>
</dbReference>
<evidence type="ECO:0000313" key="2">
    <source>
        <dbReference type="EMBL" id="RDY60068.1"/>
    </source>
</evidence>
<accession>A0A371JRC9</accession>
<dbReference type="InterPro" id="IPR036873">
    <property type="entry name" value="Rhodanese-like_dom_sf"/>
</dbReference>
<dbReference type="SMART" id="SM00450">
    <property type="entry name" value="RHOD"/>
    <property type="match status" value="1"/>
</dbReference>
<dbReference type="RefSeq" id="WP_116184678.1">
    <property type="nucleotide sequence ID" value="NZ_QTJX01000002.1"/>
</dbReference>
<dbReference type="PROSITE" id="PS51257">
    <property type="entry name" value="PROKAR_LIPOPROTEIN"/>
    <property type="match status" value="1"/>
</dbReference>
<dbReference type="PANTHER" id="PTHR43031">
    <property type="entry name" value="FAD-DEPENDENT OXIDOREDUCTASE"/>
    <property type="match status" value="1"/>
</dbReference>
<dbReference type="OrthoDB" id="9808735at2"/>
<protein>
    <submittedName>
        <fullName evidence="2">Rhodanese-like domain-containing protein</fullName>
    </submittedName>
</protein>
<dbReference type="InterPro" id="IPR050229">
    <property type="entry name" value="GlpE_sulfurtransferase"/>
</dbReference>
<proteinExistence type="predicted"/>